<feature type="domain" description="ABC transporter" evidence="9">
    <location>
        <begin position="251"/>
        <end position="499"/>
    </location>
</feature>
<dbReference type="InterPro" id="IPR003439">
    <property type="entry name" value="ABC_transporter-like_ATP-bd"/>
</dbReference>
<evidence type="ECO:0000256" key="2">
    <source>
        <dbReference type="ARBA" id="ARBA00022475"/>
    </source>
</evidence>
<dbReference type="InterPro" id="IPR027417">
    <property type="entry name" value="P-loop_NTPase"/>
</dbReference>
<evidence type="ECO:0000256" key="8">
    <source>
        <dbReference type="ARBA" id="ARBA00023136"/>
    </source>
</evidence>
<dbReference type="GO" id="GO:0016887">
    <property type="term" value="F:ATP hydrolysis activity"/>
    <property type="evidence" value="ECO:0007669"/>
    <property type="project" value="InterPro"/>
</dbReference>
<dbReference type="HOGENOM" id="CLU_000604_92_3_6"/>
<evidence type="ECO:0000256" key="7">
    <source>
        <dbReference type="ARBA" id="ARBA00022967"/>
    </source>
</evidence>
<dbReference type="SUPFAM" id="SSF52540">
    <property type="entry name" value="P-loop containing nucleoside triphosphate hydrolases"/>
    <property type="match status" value="2"/>
</dbReference>
<dbReference type="Pfam" id="PF00005">
    <property type="entry name" value="ABC_tran"/>
    <property type="match status" value="2"/>
</dbReference>
<protein>
    <submittedName>
        <fullName evidence="10">Ribose ABC transport system, ATP-binding protein RbsA</fullName>
    </submittedName>
</protein>
<dbReference type="Proteomes" id="UP000029640">
    <property type="component" value="Unassembled WGS sequence"/>
</dbReference>
<dbReference type="InterPro" id="IPR050107">
    <property type="entry name" value="ABC_carbohydrate_import_ATPase"/>
</dbReference>
<dbReference type="PROSITE" id="PS50893">
    <property type="entry name" value="ABC_TRANSPORTER_2"/>
    <property type="match status" value="2"/>
</dbReference>
<dbReference type="EMBL" id="AUVB01000053">
    <property type="protein sequence ID" value="KGE03683.1"/>
    <property type="molecule type" value="Genomic_DNA"/>
</dbReference>
<comment type="caution">
    <text evidence="10">The sequence shown here is derived from an EMBL/GenBank/DDBJ whole genome shotgun (WGS) entry which is preliminary data.</text>
</comment>
<evidence type="ECO:0000313" key="10">
    <source>
        <dbReference type="EMBL" id="KGE03683.1"/>
    </source>
</evidence>
<dbReference type="Gene3D" id="3.40.50.300">
    <property type="entry name" value="P-loop containing nucleotide triphosphate hydrolases"/>
    <property type="match status" value="2"/>
</dbReference>
<dbReference type="PROSITE" id="PS00211">
    <property type="entry name" value="ABC_TRANSPORTER_1"/>
    <property type="match status" value="1"/>
</dbReference>
<evidence type="ECO:0000256" key="5">
    <source>
        <dbReference type="ARBA" id="ARBA00022741"/>
    </source>
</evidence>
<keyword evidence="11" id="KW-1185">Reference proteome</keyword>
<dbReference type="PANTHER" id="PTHR43790">
    <property type="entry name" value="CARBOHYDRATE TRANSPORT ATP-BINDING PROTEIN MG119-RELATED"/>
    <property type="match status" value="1"/>
</dbReference>
<keyword evidence="1" id="KW-0813">Transport</keyword>
<dbReference type="InterPro" id="IPR017871">
    <property type="entry name" value="ABC_transporter-like_CS"/>
</dbReference>
<evidence type="ECO:0000256" key="1">
    <source>
        <dbReference type="ARBA" id="ARBA00022448"/>
    </source>
</evidence>
<dbReference type="CDD" id="cd03216">
    <property type="entry name" value="ABC_Carb_Monos_I"/>
    <property type="match status" value="1"/>
</dbReference>
<dbReference type="CDD" id="cd03215">
    <property type="entry name" value="ABC_Carb_Monos_II"/>
    <property type="match status" value="1"/>
</dbReference>
<keyword evidence="2" id="KW-1003">Cell membrane</keyword>
<keyword evidence="8" id="KW-0472">Membrane</keyword>
<keyword evidence="6 10" id="KW-0067">ATP-binding</keyword>
<evidence type="ECO:0000256" key="6">
    <source>
        <dbReference type="ARBA" id="ARBA00022840"/>
    </source>
</evidence>
<gene>
    <name evidence="10" type="ORF">HRUBRA_01774</name>
</gene>
<name>A0A095VRI2_9GAMM</name>
<keyword evidence="5" id="KW-0547">Nucleotide-binding</keyword>
<organism evidence="10 11">
    <name type="scientific">Pseudohaliea rubra DSM 19751</name>
    <dbReference type="NCBI Taxonomy" id="1265313"/>
    <lineage>
        <taxon>Bacteria</taxon>
        <taxon>Pseudomonadati</taxon>
        <taxon>Pseudomonadota</taxon>
        <taxon>Gammaproteobacteria</taxon>
        <taxon>Cellvibrionales</taxon>
        <taxon>Halieaceae</taxon>
        <taxon>Pseudohaliea</taxon>
    </lineage>
</organism>
<dbReference type="eggNOG" id="COG1129">
    <property type="taxonomic scope" value="Bacteria"/>
</dbReference>
<dbReference type="STRING" id="1265313.HRUBRA_01774"/>
<dbReference type="PATRIC" id="fig|1265313.6.peg.1754"/>
<proteinExistence type="predicted"/>
<sequence>METLLSVRGLHKAFAAPVLRGIDFTVRRGEIHALMGSNGAGKSTLCNIIAGLLAADAGALTLGGRPHRPRSLREAEALGVRMVMQELNLFPTLSIAENLCFQRLGNGLGLLSRRRLAARAEKALARVGLAGLNPSLPVARLGVGQRQLLEIARALADEPALLILDEPTASLTDPQIHRLFGELRRLREAGAGIIYISHRMDEICQIADRVSVLRDGELVATAAAADLDSDRIVELMAGAPLERPARGASGRAGAPLLRVEGLGRDGAFADVSFTLHAGEVLGIAGLIGAGRTELLRAIFGADPADRGSLRLATDGFATARRFRRPADAMAAGIGLVVEDRRDQGLLLPLGIDRNISLASYRSLQGPLGLVKRSAETALAARYCDALAVRCAGTGQPVRELSGGNQQKVLIARWLARDFPVLLFDEPGRGVDASAKARIHHLIREAARAGRGVVVVSSENDELFAVSDRILALSRGRVAGDFDAATVTEEALLAACFRHHGREEQNRAATL</sequence>
<evidence type="ECO:0000313" key="11">
    <source>
        <dbReference type="Proteomes" id="UP000029640"/>
    </source>
</evidence>
<dbReference type="InterPro" id="IPR003593">
    <property type="entry name" value="AAA+_ATPase"/>
</dbReference>
<dbReference type="RefSeq" id="WP_201771562.1">
    <property type="nucleotide sequence ID" value="NZ_KN234762.1"/>
</dbReference>
<dbReference type="SMART" id="SM00382">
    <property type="entry name" value="AAA"/>
    <property type="match status" value="2"/>
</dbReference>
<keyword evidence="4" id="KW-0677">Repeat</keyword>
<dbReference type="AlphaFoldDB" id="A0A095VRI2"/>
<evidence type="ECO:0000256" key="3">
    <source>
        <dbReference type="ARBA" id="ARBA00022597"/>
    </source>
</evidence>
<keyword evidence="7" id="KW-1278">Translocase</keyword>
<dbReference type="PANTHER" id="PTHR43790:SF3">
    <property type="entry name" value="D-ALLOSE IMPORT ATP-BINDING PROTEIN ALSA-RELATED"/>
    <property type="match status" value="1"/>
</dbReference>
<evidence type="ECO:0000256" key="4">
    <source>
        <dbReference type="ARBA" id="ARBA00022737"/>
    </source>
</evidence>
<dbReference type="GO" id="GO:0005524">
    <property type="term" value="F:ATP binding"/>
    <property type="evidence" value="ECO:0007669"/>
    <property type="project" value="UniProtKB-KW"/>
</dbReference>
<reference evidence="10 11" key="1">
    <citation type="journal article" date="2014" name="Genome Announc.">
        <title>Genome Sequence of Gammaproteobacterial Pseudohaliea rubra Type Strain DSM 19751, Isolated from Coastal Seawater of the Mediterranean Sea.</title>
        <authorList>
            <person name="Spring S."/>
            <person name="Fiebig A."/>
            <person name="Riedel T."/>
            <person name="Goker M."/>
            <person name="Klenk H.P."/>
        </authorList>
    </citation>
    <scope>NUCLEOTIDE SEQUENCE [LARGE SCALE GENOMIC DNA]</scope>
    <source>
        <strain evidence="10 11">DSM 19751</strain>
    </source>
</reference>
<accession>A0A095VRI2</accession>
<keyword evidence="3" id="KW-0762">Sugar transport</keyword>
<feature type="domain" description="ABC transporter" evidence="9">
    <location>
        <begin position="2"/>
        <end position="240"/>
    </location>
</feature>
<evidence type="ECO:0000259" key="9">
    <source>
        <dbReference type="PROSITE" id="PS50893"/>
    </source>
</evidence>